<evidence type="ECO:0000313" key="8">
    <source>
        <dbReference type="Proteomes" id="UP001596978"/>
    </source>
</evidence>
<comment type="similarity">
    <text evidence="1 5">Belongs to the peptidase S8 family.</text>
</comment>
<evidence type="ECO:0000259" key="6">
    <source>
        <dbReference type="Pfam" id="PF00082"/>
    </source>
</evidence>
<evidence type="ECO:0000256" key="1">
    <source>
        <dbReference type="ARBA" id="ARBA00011073"/>
    </source>
</evidence>
<evidence type="ECO:0000256" key="3">
    <source>
        <dbReference type="ARBA" id="ARBA00022801"/>
    </source>
</evidence>
<accession>A0ABW3D0X3</accession>
<name>A0ABW3D0X3_9FLAO</name>
<dbReference type="InterPro" id="IPR000209">
    <property type="entry name" value="Peptidase_S8/S53_dom"/>
</dbReference>
<keyword evidence="8" id="KW-1185">Reference proteome</keyword>
<comment type="caution">
    <text evidence="7">The sequence shown here is derived from an EMBL/GenBank/DDBJ whole genome shotgun (WGS) entry which is preliminary data.</text>
</comment>
<dbReference type="PROSITE" id="PS00138">
    <property type="entry name" value="SUBTILASE_SER"/>
    <property type="match status" value="1"/>
</dbReference>
<feature type="active site" description="Charge relay system" evidence="5">
    <location>
        <position position="256"/>
    </location>
</feature>
<dbReference type="InterPro" id="IPR023828">
    <property type="entry name" value="Peptidase_S8_Ser-AS"/>
</dbReference>
<keyword evidence="2 5" id="KW-0645">Protease</keyword>
<dbReference type="Pfam" id="PF00082">
    <property type="entry name" value="Peptidase_S8"/>
    <property type="match status" value="1"/>
</dbReference>
<dbReference type="PROSITE" id="PS51892">
    <property type="entry name" value="SUBTILASE"/>
    <property type="match status" value="1"/>
</dbReference>
<evidence type="ECO:0000256" key="4">
    <source>
        <dbReference type="ARBA" id="ARBA00022825"/>
    </source>
</evidence>
<proteinExistence type="inferred from homology"/>
<feature type="active site" description="Charge relay system" evidence="5">
    <location>
        <position position="33"/>
    </location>
</feature>
<dbReference type="SUPFAM" id="SSF52743">
    <property type="entry name" value="Subtilisin-like"/>
    <property type="match status" value="1"/>
</dbReference>
<keyword evidence="3 5" id="KW-0378">Hydrolase</keyword>
<feature type="domain" description="Peptidase S8/S53" evidence="6">
    <location>
        <begin position="24"/>
        <end position="451"/>
    </location>
</feature>
<evidence type="ECO:0000313" key="7">
    <source>
        <dbReference type="EMBL" id="MFD0863714.1"/>
    </source>
</evidence>
<dbReference type="PANTHER" id="PTHR43806">
    <property type="entry name" value="PEPTIDASE S8"/>
    <property type="match status" value="1"/>
</dbReference>
<gene>
    <name evidence="7" type="ORF">ACFQ1M_15980</name>
</gene>
<dbReference type="InterPro" id="IPR036852">
    <property type="entry name" value="Peptidase_S8/S53_dom_sf"/>
</dbReference>
<protein>
    <submittedName>
        <fullName evidence="7">S8 family serine peptidase</fullName>
    </submittedName>
</protein>
<dbReference type="PANTHER" id="PTHR43806:SF11">
    <property type="entry name" value="CEREVISIN-RELATED"/>
    <property type="match status" value="1"/>
</dbReference>
<dbReference type="InterPro" id="IPR015500">
    <property type="entry name" value="Peptidase_S8_subtilisin-rel"/>
</dbReference>
<feature type="active site" description="Charge relay system" evidence="5">
    <location>
        <position position="419"/>
    </location>
</feature>
<dbReference type="Proteomes" id="UP001596978">
    <property type="component" value="Unassembled WGS sequence"/>
</dbReference>
<dbReference type="PRINTS" id="PR00723">
    <property type="entry name" value="SUBTILISIN"/>
</dbReference>
<dbReference type="InterPro" id="IPR050131">
    <property type="entry name" value="Peptidase_S8_subtilisin-like"/>
</dbReference>
<dbReference type="EMBL" id="JBHTJH010000017">
    <property type="protein sequence ID" value="MFD0863714.1"/>
    <property type="molecule type" value="Genomic_DNA"/>
</dbReference>
<organism evidence="7 8">
    <name type="scientific">Sungkyunkwania multivorans</name>
    <dbReference type="NCBI Taxonomy" id="1173618"/>
    <lineage>
        <taxon>Bacteria</taxon>
        <taxon>Pseudomonadati</taxon>
        <taxon>Bacteroidota</taxon>
        <taxon>Flavobacteriia</taxon>
        <taxon>Flavobacteriales</taxon>
        <taxon>Flavobacteriaceae</taxon>
        <taxon>Sungkyunkwania</taxon>
    </lineage>
</organism>
<sequence>MIQDTIPGISLDKADAQILKGKKGDDLIVAVLDTSTDIEHPELRSRIWLNLEEITNNGKDDDKNGYIDDINGWNFVGFHNGKSSEYLNYEYTRILREYDSVFLSQDSLKNRHIKTLHYQEYLRAQNKYNDRNVYAVRHKKVSEFLLKYFDKAQLKLTELYASASSNPPLVELENLYKKEELNGELKSIYYAMYLIKRHSFTKASLQNRYQNSSARFDIMLNKEYNDRAMIGDKPNDITDKKYGNNIVNANLGLLYHGTRVSGIIARISNSIEIMPLSISAIGDEHDKDIALAIRYAADNGAKIINMSSSKEFSLHQDWVQDAIRYAEQKDVLFITSAGNDGNDLDLPENFNYPNDTDIEDAEIVSNFIKVGASGYELNENIKRSNSNYGKREVDLFAPGTDIYTTSTNDVGYEMASGTSFATPIVSGIAALVRSYYPNLTAPEVKQILMDSGVEYDIMVKAPTEEDPERMLPFNQLSKSGKIVNAYNALLMAEKVSKAKKRKKK</sequence>
<reference evidence="8" key="1">
    <citation type="journal article" date="2019" name="Int. J. Syst. Evol. Microbiol.">
        <title>The Global Catalogue of Microorganisms (GCM) 10K type strain sequencing project: providing services to taxonomists for standard genome sequencing and annotation.</title>
        <authorList>
            <consortium name="The Broad Institute Genomics Platform"/>
            <consortium name="The Broad Institute Genome Sequencing Center for Infectious Disease"/>
            <person name="Wu L."/>
            <person name="Ma J."/>
        </authorList>
    </citation>
    <scope>NUCLEOTIDE SEQUENCE [LARGE SCALE GENOMIC DNA]</scope>
    <source>
        <strain evidence="8">CCUG 62952</strain>
    </source>
</reference>
<dbReference type="Gene3D" id="3.40.50.200">
    <property type="entry name" value="Peptidase S8/S53 domain"/>
    <property type="match status" value="2"/>
</dbReference>
<keyword evidence="4 5" id="KW-0720">Serine protease</keyword>
<evidence type="ECO:0000256" key="5">
    <source>
        <dbReference type="PROSITE-ProRule" id="PRU01240"/>
    </source>
</evidence>
<evidence type="ECO:0000256" key="2">
    <source>
        <dbReference type="ARBA" id="ARBA00022670"/>
    </source>
</evidence>